<dbReference type="PANTHER" id="PTHR21444">
    <property type="entry name" value="COILED-COIL DOMAIN-CONTAINING PROTEIN 180"/>
    <property type="match status" value="1"/>
</dbReference>
<dbReference type="EMBL" id="CAUEEQ010059650">
    <property type="protein sequence ID" value="CAJ0964265.1"/>
    <property type="molecule type" value="Genomic_DNA"/>
</dbReference>
<feature type="coiled-coil region" evidence="1">
    <location>
        <begin position="384"/>
        <end position="422"/>
    </location>
</feature>
<evidence type="ECO:0000313" key="3">
    <source>
        <dbReference type="Proteomes" id="UP001176940"/>
    </source>
</evidence>
<evidence type="ECO:0000313" key="2">
    <source>
        <dbReference type="EMBL" id="CAJ0964265.1"/>
    </source>
</evidence>
<comment type="caution">
    <text evidence="2">The sequence shown here is derived from an EMBL/GenBank/DDBJ whole genome shotgun (WGS) entry which is preliminary data.</text>
</comment>
<dbReference type="Proteomes" id="UP001176940">
    <property type="component" value="Unassembled WGS sequence"/>
</dbReference>
<evidence type="ECO:0008006" key="4">
    <source>
        <dbReference type="Google" id="ProtNLM"/>
    </source>
</evidence>
<dbReference type="Gene3D" id="3.30.70.270">
    <property type="match status" value="1"/>
</dbReference>
<keyword evidence="3" id="KW-1185">Reference proteome</keyword>
<organism evidence="2 3">
    <name type="scientific">Ranitomeya imitator</name>
    <name type="common">mimic poison frog</name>
    <dbReference type="NCBI Taxonomy" id="111125"/>
    <lineage>
        <taxon>Eukaryota</taxon>
        <taxon>Metazoa</taxon>
        <taxon>Chordata</taxon>
        <taxon>Craniata</taxon>
        <taxon>Vertebrata</taxon>
        <taxon>Euteleostomi</taxon>
        <taxon>Amphibia</taxon>
        <taxon>Batrachia</taxon>
        <taxon>Anura</taxon>
        <taxon>Neobatrachia</taxon>
        <taxon>Hyloidea</taxon>
        <taxon>Dendrobatidae</taxon>
        <taxon>Dendrobatinae</taxon>
        <taxon>Ranitomeya</taxon>
    </lineage>
</organism>
<proteinExistence type="predicted"/>
<reference evidence="2" key="1">
    <citation type="submission" date="2023-07" db="EMBL/GenBank/DDBJ databases">
        <authorList>
            <person name="Stuckert A."/>
        </authorList>
    </citation>
    <scope>NUCLEOTIDE SEQUENCE</scope>
</reference>
<dbReference type="InterPro" id="IPR043128">
    <property type="entry name" value="Rev_trsase/Diguanyl_cyclase"/>
</dbReference>
<gene>
    <name evidence="2" type="ORF">RIMI_LOCUS19023339</name>
</gene>
<name>A0ABN9MCG9_9NEOB</name>
<dbReference type="PANTHER" id="PTHR21444:SF14">
    <property type="entry name" value="COILED-COIL DOMAIN-CONTAINING PROTEIN 180"/>
    <property type="match status" value="1"/>
</dbReference>
<sequence length="526" mass="59001">MESLRSVIASLEKGEFLASVDIQDAYLHIPIFPPHQRFLWFAVNNLHFQFTALPFGLASAPRVFTKVMSTVVSILHSRVQAAGFGAKDAMREGPAMTSRSCDRNVITGPALIPTLGPEAAACTAHRRQDYKGPSEGELRLGFFEHLEGWYDDTVSSSHSIVLAKKEELKSELDLRCHLHQPRSQRVKMDVHNVRAAELRLHSERVDRHCEGIKQALSNLREESIVLIDQMKKETKNFRSKISGMHNTFLEARKSDNFFFFFSYFRLVALSNSLPSILDSHVSGVQTAMRNYRQHVEEMLGKLCDTNSDFIKSFRLFSEGGNFSPDEVEMLRKRLHKASATIAAFEGSIMVDLEGLESQCLEQATEVVKKSEDKFLSITTDMIFLENIQKLLTNLQVKIKALVADSNSQSQQINSQLEHLRKKTDACAHPNIDKEVVSSDNLYAFMKTVMEGVTKRSRYLSCLLDLNPVLQESPLQGPIATASRSDVASRQEGRVTFGTPDSLLNPSRIGKLALDDAAVGVIRNIMK</sequence>
<evidence type="ECO:0000256" key="1">
    <source>
        <dbReference type="SAM" id="Coils"/>
    </source>
</evidence>
<protein>
    <recommendedName>
        <fullName evidence="4">Reverse transcriptase domain-containing protein</fullName>
    </recommendedName>
</protein>
<dbReference type="InterPro" id="IPR043502">
    <property type="entry name" value="DNA/RNA_pol_sf"/>
</dbReference>
<dbReference type="Gene3D" id="3.10.10.10">
    <property type="entry name" value="HIV Type 1 Reverse Transcriptase, subunit A, domain 1"/>
    <property type="match status" value="1"/>
</dbReference>
<accession>A0ABN9MCG9</accession>
<keyword evidence="1" id="KW-0175">Coiled coil</keyword>
<dbReference type="SUPFAM" id="SSF56672">
    <property type="entry name" value="DNA/RNA polymerases"/>
    <property type="match status" value="1"/>
</dbReference>